<proteinExistence type="predicted"/>
<evidence type="ECO:0000259" key="2">
    <source>
        <dbReference type="PROSITE" id="PS50198"/>
    </source>
</evidence>
<evidence type="ECO:0000256" key="1">
    <source>
        <dbReference type="PROSITE-ProRule" id="PRU00278"/>
    </source>
</evidence>
<dbReference type="RefSeq" id="WP_044219029.1">
    <property type="nucleotide sequence ID" value="NZ_JRYR02000001.1"/>
</dbReference>
<feature type="domain" description="PpiC" evidence="2">
    <location>
        <begin position="135"/>
        <end position="237"/>
    </location>
</feature>
<dbReference type="GO" id="GO:0003755">
    <property type="term" value="F:peptidyl-prolyl cis-trans isomerase activity"/>
    <property type="evidence" value="ECO:0007669"/>
    <property type="project" value="UniProtKB-KW"/>
</dbReference>
<evidence type="ECO:0000313" key="3">
    <source>
        <dbReference type="EMBL" id="OHX65929.1"/>
    </source>
</evidence>
<gene>
    <name evidence="3" type="ORF">NH26_05950</name>
</gene>
<sequence>MLNNISLKLSWIFFLPLILGSCSTTLTSKKQSVSEASPTLIFIDDHAISKENFVYLYEKNYKQDSSFYTTESIQEYLDLFINFKLKVVEAEDLGYDTLDAFKNEYKMYVSQLEEPYLTESVFNDSLVKQAYERQKEEVRAAHILINCTEDASPEDTLTAYNKALEILEQYKSGKDFSTLAFEFSEDPSAKQNKGDLGYFTSLQMVYPFEEAAFTTAVGEVVGPIRTQFGYHLLHVTDKRERYGTLQVQHIMIKSSSRASEEIRKEQIKTINNIYDSLQNGGQWDVLCKTFSEDKRTSTTKGILPSVNEVRFPPSFLQGIESLKNIGDISKPVKTDFGWHIIRLYKKEPVKPYDVMYASLEKKVKRDSRSSTSKQQFVEKLKRDNQFVEFPENKTLAYSVIDSTLFEANWKLNDEVTPKTQKKTLFSLGKKKVINNDFFNFILENQKRTNQDSLALLLDQYYDRFVNKVLIEAEREQLPTKYPEFAHLSQEYKDGLLLFRVMEDSVWNKATSDPVALENYYKNNINDYQFEDRVDIDIYNTGSKELEKETLLMLDSGYYKVLPTDITSLYFKNGSSYLYKSTIGDLNNITNTLNQNNQLFVVFDIQMPKNSGTVLKKNRIKKITAFLQKSKIDTQKIQFVESEGKQNVGVSFYSTQLSNYIPTKNQISNLSVSFEKGVFTKDKLPYGNQIEFKKGRYLFKDNDRYIIAVVKDFLPKGPKPFETSKGAVIADYQQYIEKTWLDELHKKHNVQVDSAILNSLYEHKKAI</sequence>
<dbReference type="Pfam" id="PF13616">
    <property type="entry name" value="Rotamase_3"/>
    <property type="match status" value="1"/>
</dbReference>
<dbReference type="InterPro" id="IPR050245">
    <property type="entry name" value="PrsA_foldase"/>
</dbReference>
<accession>A0A1S1YY39</accession>
<keyword evidence="4" id="KW-1185">Reference proteome</keyword>
<comment type="caution">
    <text evidence="3">The sequence shown here is derived from an EMBL/GenBank/DDBJ whole genome shotgun (WGS) entry which is preliminary data.</text>
</comment>
<feature type="domain" description="PpiC" evidence="2">
    <location>
        <begin position="242"/>
        <end position="345"/>
    </location>
</feature>
<dbReference type="PANTHER" id="PTHR47245:SF2">
    <property type="entry name" value="PEPTIDYL-PROLYL CIS-TRANS ISOMERASE HP_0175-RELATED"/>
    <property type="match status" value="1"/>
</dbReference>
<dbReference type="InterPro" id="IPR046357">
    <property type="entry name" value="PPIase_dom_sf"/>
</dbReference>
<protein>
    <recommendedName>
        <fullName evidence="2">PpiC domain-containing protein</fullName>
    </recommendedName>
</protein>
<dbReference type="AlphaFoldDB" id="A0A1S1YY39"/>
<dbReference type="Proteomes" id="UP000179797">
    <property type="component" value="Unassembled WGS sequence"/>
</dbReference>
<keyword evidence="1" id="KW-0697">Rotamase</keyword>
<dbReference type="PROSITE" id="PS50198">
    <property type="entry name" value="PPIC_PPIASE_2"/>
    <property type="match status" value="2"/>
</dbReference>
<dbReference type="InterPro" id="IPR000297">
    <property type="entry name" value="PPIase_PpiC"/>
</dbReference>
<dbReference type="STRING" id="915059.NH26_05950"/>
<reference evidence="3 4" key="1">
    <citation type="journal article" date="2012" name="Int. J. Syst. Evol. Microbiol.">
        <title>Flammeovirga pacifica sp. nov., isolated from deep-sea sediment.</title>
        <authorList>
            <person name="Xu H."/>
            <person name="Fu Y."/>
            <person name="Yang N."/>
            <person name="Ding Z."/>
            <person name="Lai Q."/>
            <person name="Zeng R."/>
        </authorList>
    </citation>
    <scope>NUCLEOTIDE SEQUENCE [LARGE SCALE GENOMIC DNA]</scope>
    <source>
        <strain evidence="4">DSM 24597 / LMG 26175 / WPAGA1</strain>
    </source>
</reference>
<name>A0A1S1YY39_FLAPC</name>
<dbReference type="Pfam" id="PF00639">
    <property type="entry name" value="Rotamase"/>
    <property type="match status" value="1"/>
</dbReference>
<dbReference type="OrthoDB" id="14196at2"/>
<evidence type="ECO:0000313" key="4">
    <source>
        <dbReference type="Proteomes" id="UP000179797"/>
    </source>
</evidence>
<dbReference type="SUPFAM" id="SSF54534">
    <property type="entry name" value="FKBP-like"/>
    <property type="match status" value="2"/>
</dbReference>
<keyword evidence="1" id="KW-0413">Isomerase</keyword>
<dbReference type="Gene3D" id="3.10.50.40">
    <property type="match status" value="2"/>
</dbReference>
<dbReference type="PANTHER" id="PTHR47245">
    <property type="entry name" value="PEPTIDYLPROLYL ISOMERASE"/>
    <property type="match status" value="1"/>
</dbReference>
<dbReference type="EMBL" id="JRYR02000001">
    <property type="protein sequence ID" value="OHX65929.1"/>
    <property type="molecule type" value="Genomic_DNA"/>
</dbReference>
<organism evidence="3 4">
    <name type="scientific">Flammeovirga pacifica</name>
    <dbReference type="NCBI Taxonomy" id="915059"/>
    <lineage>
        <taxon>Bacteria</taxon>
        <taxon>Pseudomonadati</taxon>
        <taxon>Bacteroidota</taxon>
        <taxon>Cytophagia</taxon>
        <taxon>Cytophagales</taxon>
        <taxon>Flammeovirgaceae</taxon>
        <taxon>Flammeovirga</taxon>
    </lineage>
</organism>